<dbReference type="InterPro" id="IPR011011">
    <property type="entry name" value="Znf_FYVE_PHD"/>
</dbReference>
<dbReference type="InterPro" id="IPR013083">
    <property type="entry name" value="Znf_RING/FYVE/PHD"/>
</dbReference>
<keyword evidence="9" id="KW-0833">Ubl conjugation pathway</keyword>
<evidence type="ECO:0000313" key="19">
    <source>
        <dbReference type="Ensembl" id="ENSJHYP00000003774.1"/>
    </source>
</evidence>
<feature type="compositionally biased region" description="Low complexity" evidence="17">
    <location>
        <begin position="33"/>
        <end position="51"/>
    </location>
</feature>
<proteinExistence type="predicted"/>
<dbReference type="InterPro" id="IPR040204">
    <property type="entry name" value="UBR7"/>
</dbReference>
<dbReference type="Pfam" id="PF02207">
    <property type="entry name" value="zf-UBR"/>
    <property type="match status" value="1"/>
</dbReference>
<feature type="compositionally biased region" description="Low complexity" evidence="17">
    <location>
        <begin position="8"/>
        <end position="22"/>
    </location>
</feature>
<evidence type="ECO:0000256" key="8">
    <source>
        <dbReference type="ARBA" id="ARBA00022771"/>
    </source>
</evidence>
<feature type="compositionally biased region" description="Low complexity" evidence="17">
    <location>
        <begin position="122"/>
        <end position="168"/>
    </location>
</feature>
<evidence type="ECO:0000256" key="3">
    <source>
        <dbReference type="ARBA" id="ARBA00012483"/>
    </source>
</evidence>
<keyword evidence="20" id="KW-1185">Reference proteome</keyword>
<dbReference type="FunFam" id="3.30.40.10:FF:000183">
    <property type="entry name" value="putative E3 ubiquitin-protein ligase UBR7"/>
    <property type="match status" value="1"/>
</dbReference>
<dbReference type="SMART" id="SM00396">
    <property type="entry name" value="ZnF_UBR1"/>
    <property type="match status" value="1"/>
</dbReference>
<evidence type="ECO:0000256" key="2">
    <source>
        <dbReference type="ARBA" id="ARBA00004906"/>
    </source>
</evidence>
<feature type="compositionally biased region" description="Polar residues" evidence="17">
    <location>
        <begin position="512"/>
        <end position="523"/>
    </location>
</feature>
<dbReference type="InterPro" id="IPR003126">
    <property type="entry name" value="Znf_UBR"/>
</dbReference>
<name>A0A8C5IKS6_JUNHY</name>
<keyword evidence="6" id="KW-0808">Transferase</keyword>
<evidence type="ECO:0000256" key="13">
    <source>
        <dbReference type="ARBA" id="ARBA00071060"/>
    </source>
</evidence>
<dbReference type="PANTHER" id="PTHR13513">
    <property type="entry name" value="E3 UBIQUITIN-PROTEIN LIGASE UBR7"/>
    <property type="match status" value="1"/>
</dbReference>
<feature type="domain" description="UBR-type" evidence="18">
    <location>
        <begin position="309"/>
        <end position="381"/>
    </location>
</feature>
<evidence type="ECO:0000256" key="1">
    <source>
        <dbReference type="ARBA" id="ARBA00000900"/>
    </source>
</evidence>
<accession>A0A8C5IKS6</accession>
<keyword evidence="4" id="KW-1017">Isopeptide bond</keyword>
<evidence type="ECO:0000256" key="11">
    <source>
        <dbReference type="ARBA" id="ARBA00022843"/>
    </source>
</evidence>
<dbReference type="GO" id="GO:0061630">
    <property type="term" value="F:ubiquitin protein ligase activity"/>
    <property type="evidence" value="ECO:0007669"/>
    <property type="project" value="UniProtKB-EC"/>
</dbReference>
<feature type="region of interest" description="Disordered" evidence="17">
    <location>
        <begin position="486"/>
        <end position="527"/>
    </location>
</feature>
<dbReference type="Ensembl" id="ENSJHYT00000004630.1">
    <property type="protein sequence ID" value="ENSJHYP00000003774.1"/>
    <property type="gene ID" value="ENSJHYG00000003102.1"/>
</dbReference>
<evidence type="ECO:0000256" key="14">
    <source>
        <dbReference type="ARBA" id="ARBA00078314"/>
    </source>
</evidence>
<evidence type="ECO:0000313" key="20">
    <source>
        <dbReference type="Proteomes" id="UP000694408"/>
    </source>
</evidence>
<sequence>MDISHLNGSSSAAGAAPCSGPGTLTVGTACPGAGPASRAALTAAAPSSASPEGHRRSPPRPRCFRLRLHPPPRHRSHRRRHPRQHLPELGRARVNGAGRGLRPGAGGAPSARPPRHSPRRAPPAAVRSSCTSGASSSTTRSCSSLRAARSPRSWAASPSAVAGYGTRTVRVRPSRPRSSATRSRPGPGSGSVSAASSAITARRSCARPAGHVRAAPPRRDTPPTVTWGARHSASAVAPPGASSGPRFPPRFALLGLRVPAMEAAAPEGAEPGGGGSAAEEPVVSLAEVLAENEELEKEARAVLGGSDHERCSYSQGAVKRQALYACSTCTPPGAEPAGICLACSYECHGTHRLFELYTKRNFRCDCGNSKFKNLQCKLLPEKGKVNSGNKYNDNFYGLYCTCKRPYPDPEDEIPDEMIQCIVCEDWFHGRHLGAVPPESGDFHEMVCQACMKRCHFLWAYASQLAVPPLTKVSSLEDEGIVLKVEESEEQKKEIKKESGVEHHDTKEEKQLEQFSEPSTSSGSACPEVVTKSEEPICKLKELQSKPFVKKDTATFWPSNWRSKLCTCEDCLKMYSELEVQFLTDECDTVLAYENKGTSDQETERRDPLMDTLNSMNRVQQVELICEYNDLKTELTDYLRRFADEGTVVKREDIQHFFEEFQSRKRRRTNRMQYYCS</sequence>
<keyword evidence="11" id="KW-0832">Ubl conjugation</keyword>
<evidence type="ECO:0000259" key="18">
    <source>
        <dbReference type="PROSITE" id="PS51157"/>
    </source>
</evidence>
<dbReference type="InterPro" id="IPR047506">
    <property type="entry name" value="UBR7-like_UBR-box"/>
</dbReference>
<evidence type="ECO:0000256" key="16">
    <source>
        <dbReference type="PROSITE-ProRule" id="PRU00508"/>
    </source>
</evidence>
<dbReference type="CDD" id="cd15542">
    <property type="entry name" value="PHD_UBR7"/>
    <property type="match status" value="1"/>
</dbReference>
<keyword evidence="7" id="KW-0479">Metal-binding</keyword>
<feature type="zinc finger region" description="UBR-type" evidence="16">
    <location>
        <begin position="309"/>
        <end position="381"/>
    </location>
</feature>
<dbReference type="PANTHER" id="PTHR13513:SF9">
    <property type="entry name" value="E3 UBIQUITIN-PROTEIN LIGASE UBR7-RELATED"/>
    <property type="match status" value="1"/>
</dbReference>
<dbReference type="CDD" id="cd19677">
    <property type="entry name" value="UBR-box_UBR7"/>
    <property type="match status" value="1"/>
</dbReference>
<dbReference type="PROSITE" id="PS51157">
    <property type="entry name" value="ZF_UBR"/>
    <property type="match status" value="1"/>
</dbReference>
<feature type="compositionally biased region" description="Low complexity" evidence="17">
    <location>
        <begin position="222"/>
        <end position="245"/>
    </location>
</feature>
<keyword evidence="8" id="KW-0863">Zinc-finger</keyword>
<evidence type="ECO:0000256" key="5">
    <source>
        <dbReference type="ARBA" id="ARBA00022553"/>
    </source>
</evidence>
<dbReference type="GO" id="GO:0005737">
    <property type="term" value="C:cytoplasm"/>
    <property type="evidence" value="ECO:0007669"/>
    <property type="project" value="TreeGrafter"/>
</dbReference>
<evidence type="ECO:0000256" key="10">
    <source>
        <dbReference type="ARBA" id="ARBA00022833"/>
    </source>
</evidence>
<evidence type="ECO:0000256" key="4">
    <source>
        <dbReference type="ARBA" id="ARBA00022499"/>
    </source>
</evidence>
<keyword evidence="5" id="KW-0597">Phosphoprotein</keyword>
<feature type="compositionally biased region" description="Low complexity" evidence="17">
    <location>
        <begin position="176"/>
        <end position="215"/>
    </location>
</feature>
<feature type="region of interest" description="Disordered" evidence="17">
    <location>
        <begin position="1"/>
        <end position="245"/>
    </location>
</feature>
<comment type="pathway">
    <text evidence="2">Protein modification; protein ubiquitination.</text>
</comment>
<organism evidence="19 20">
    <name type="scientific">Junco hyemalis</name>
    <name type="common">Dark-eyed junco</name>
    <dbReference type="NCBI Taxonomy" id="40217"/>
    <lineage>
        <taxon>Eukaryota</taxon>
        <taxon>Metazoa</taxon>
        <taxon>Chordata</taxon>
        <taxon>Craniata</taxon>
        <taxon>Vertebrata</taxon>
        <taxon>Euteleostomi</taxon>
        <taxon>Archelosauria</taxon>
        <taxon>Archosauria</taxon>
        <taxon>Dinosauria</taxon>
        <taxon>Saurischia</taxon>
        <taxon>Theropoda</taxon>
        <taxon>Coelurosauria</taxon>
        <taxon>Aves</taxon>
        <taxon>Neognathae</taxon>
        <taxon>Neoaves</taxon>
        <taxon>Telluraves</taxon>
        <taxon>Australaves</taxon>
        <taxon>Passeriformes</taxon>
        <taxon>Passerellidae</taxon>
        <taxon>Junco</taxon>
    </lineage>
</organism>
<dbReference type="EC" id="2.3.2.27" evidence="3"/>
<evidence type="ECO:0000256" key="6">
    <source>
        <dbReference type="ARBA" id="ARBA00022679"/>
    </source>
</evidence>
<protein>
    <recommendedName>
        <fullName evidence="13">Putative E3 ubiquitin-protein ligase UBR7</fullName>
        <ecNumber evidence="3">2.3.2.27</ecNumber>
    </recommendedName>
    <alternativeName>
        <fullName evidence="14">N-recognin-7</fullName>
    </alternativeName>
    <alternativeName>
        <fullName evidence="15">RING-type E3 ubiquitin transferase UBR7</fullName>
    </alternativeName>
</protein>
<dbReference type="AlphaFoldDB" id="A0A8C5IKS6"/>
<dbReference type="OMA" id="GAMVYNH"/>
<reference evidence="19" key="1">
    <citation type="submission" date="2025-08" db="UniProtKB">
        <authorList>
            <consortium name="Ensembl"/>
        </authorList>
    </citation>
    <scope>IDENTIFICATION</scope>
</reference>
<evidence type="ECO:0000256" key="17">
    <source>
        <dbReference type="SAM" id="MobiDB-lite"/>
    </source>
</evidence>
<evidence type="ECO:0000256" key="9">
    <source>
        <dbReference type="ARBA" id="ARBA00022786"/>
    </source>
</evidence>
<evidence type="ECO:0000256" key="12">
    <source>
        <dbReference type="ARBA" id="ARBA00055627"/>
    </source>
</evidence>
<keyword evidence="10" id="KW-0862">Zinc</keyword>
<feature type="compositionally biased region" description="Gly residues" evidence="17">
    <location>
        <begin position="97"/>
        <end position="107"/>
    </location>
</feature>
<feature type="compositionally biased region" description="Basic and acidic residues" evidence="17">
    <location>
        <begin position="486"/>
        <end position="511"/>
    </location>
</feature>
<feature type="compositionally biased region" description="Basic residues" evidence="17">
    <location>
        <begin position="56"/>
        <end position="84"/>
    </location>
</feature>
<comment type="catalytic activity">
    <reaction evidence="1">
        <text>S-ubiquitinyl-[E2 ubiquitin-conjugating enzyme]-L-cysteine + [acceptor protein]-L-lysine = [E2 ubiquitin-conjugating enzyme]-L-cysteine + N(6)-ubiquitinyl-[acceptor protein]-L-lysine.</text>
        <dbReference type="EC" id="2.3.2.27"/>
    </reaction>
</comment>
<evidence type="ECO:0000256" key="15">
    <source>
        <dbReference type="ARBA" id="ARBA00083573"/>
    </source>
</evidence>
<reference evidence="19" key="2">
    <citation type="submission" date="2025-09" db="UniProtKB">
        <authorList>
            <consortium name="Ensembl"/>
        </authorList>
    </citation>
    <scope>IDENTIFICATION</scope>
</reference>
<comment type="function">
    <text evidence="12">E3 ubiquitin-protein ligase which is a component of the N-end rule pathway. Recognizes and binds to proteins bearing specific N-terminal residues that are destabilizing according to the N-end rule, leading to their ubiquitination and subsequent degradation.</text>
</comment>
<dbReference type="Gene3D" id="3.30.40.10">
    <property type="entry name" value="Zinc/RING finger domain, C3HC4 (zinc finger)"/>
    <property type="match status" value="1"/>
</dbReference>
<dbReference type="SUPFAM" id="SSF57903">
    <property type="entry name" value="FYVE/PHD zinc finger"/>
    <property type="match status" value="1"/>
</dbReference>
<dbReference type="Proteomes" id="UP000694408">
    <property type="component" value="Unplaced"/>
</dbReference>
<dbReference type="GO" id="GO:0008270">
    <property type="term" value="F:zinc ion binding"/>
    <property type="evidence" value="ECO:0007669"/>
    <property type="project" value="UniProtKB-KW"/>
</dbReference>
<evidence type="ECO:0000256" key="7">
    <source>
        <dbReference type="ARBA" id="ARBA00022723"/>
    </source>
</evidence>